<keyword evidence="7" id="KW-0441">Lipid A biosynthesis</keyword>
<keyword evidence="5" id="KW-0444">Lipid biosynthesis</keyword>
<evidence type="ECO:0000313" key="16">
    <source>
        <dbReference type="Proteomes" id="UP000649179"/>
    </source>
</evidence>
<keyword evidence="3" id="KW-0813">Transport</keyword>
<keyword evidence="16" id="KW-1185">Reference proteome</keyword>
<name>A0A917F669_9ACTN</name>
<keyword evidence="12 13" id="KW-0472">Membrane</keyword>
<dbReference type="PANTHER" id="PTHR30561:SF1">
    <property type="entry name" value="MULTIDRUG TRANSPORTER EMRE"/>
    <property type="match status" value="1"/>
</dbReference>
<comment type="similarity">
    <text evidence="2">Belongs to the EamA transporter family.</text>
</comment>
<feature type="transmembrane region" description="Helical" evidence="13">
    <location>
        <begin position="61"/>
        <end position="81"/>
    </location>
</feature>
<feature type="transmembrane region" description="Helical" evidence="13">
    <location>
        <begin position="6"/>
        <end position="22"/>
    </location>
</feature>
<dbReference type="PANTHER" id="PTHR30561">
    <property type="entry name" value="SMR FAMILY PROTON-DEPENDENT DRUG EFFLUX TRANSPORTER SUGE"/>
    <property type="match status" value="1"/>
</dbReference>
<evidence type="ECO:0000256" key="3">
    <source>
        <dbReference type="ARBA" id="ARBA00022448"/>
    </source>
</evidence>
<comment type="caution">
    <text evidence="15">The sequence shown here is derived from an EMBL/GenBank/DDBJ whole genome shotgun (WGS) entry which is preliminary data.</text>
</comment>
<feature type="domain" description="EamA" evidence="14">
    <location>
        <begin position="145"/>
        <end position="280"/>
    </location>
</feature>
<dbReference type="GO" id="GO:0005886">
    <property type="term" value="C:plasma membrane"/>
    <property type="evidence" value="ECO:0007669"/>
    <property type="project" value="UniProtKB-SubCell"/>
</dbReference>
<feature type="transmembrane region" description="Helical" evidence="13">
    <location>
        <begin position="120"/>
        <end position="139"/>
    </location>
</feature>
<accession>A0A917F669</accession>
<comment type="subcellular location">
    <subcellularLocation>
        <location evidence="1">Cell membrane</location>
        <topology evidence="1">Multi-pass membrane protein</topology>
    </subcellularLocation>
</comment>
<keyword evidence="4" id="KW-1003">Cell membrane</keyword>
<feature type="transmembrane region" description="Helical" evidence="13">
    <location>
        <begin position="237"/>
        <end position="257"/>
    </location>
</feature>
<keyword evidence="10 13" id="KW-1133">Transmembrane helix</keyword>
<keyword evidence="6" id="KW-0997">Cell inner membrane</keyword>
<sequence length="283" mass="29140">MPADALALVLTAAVLHALWNFAAKQVTIPGTTFVWLYTVGSALIWLPVAVVWVVVSGDRPSWVWLLGGFGTAVLHTAYALVLQGGYARGALNVVYPVARGVGPLVTAVVAVVFLGESLGLAAAVGVGAVLVGVFVVAAGGAGARAGLAWGVATGLTIAAYTLWDDHAVTDLAIPAVPYFALGEALQVPWLTVMLGREGRRTLPSAWRAERGRVLVVALLSPLAYVLVLEAMRLAPVALVAPVRETSIVIGALLSWLVLREARPVRGLLGAGIVLAGIAAIALG</sequence>
<dbReference type="GO" id="GO:0022857">
    <property type="term" value="F:transmembrane transporter activity"/>
    <property type="evidence" value="ECO:0007669"/>
    <property type="project" value="InterPro"/>
</dbReference>
<feature type="transmembrane region" description="Helical" evidence="13">
    <location>
        <begin position="146"/>
        <end position="163"/>
    </location>
</feature>
<keyword evidence="11" id="KW-0443">Lipid metabolism</keyword>
<evidence type="ECO:0000256" key="4">
    <source>
        <dbReference type="ARBA" id="ARBA00022475"/>
    </source>
</evidence>
<evidence type="ECO:0000256" key="9">
    <source>
        <dbReference type="ARBA" id="ARBA00022985"/>
    </source>
</evidence>
<evidence type="ECO:0000256" key="13">
    <source>
        <dbReference type="SAM" id="Phobius"/>
    </source>
</evidence>
<feature type="transmembrane region" description="Helical" evidence="13">
    <location>
        <begin position="264"/>
        <end position="282"/>
    </location>
</feature>
<reference evidence="15" key="2">
    <citation type="submission" date="2020-09" db="EMBL/GenBank/DDBJ databases">
        <authorList>
            <person name="Sun Q."/>
            <person name="Zhou Y."/>
        </authorList>
    </citation>
    <scope>NUCLEOTIDE SEQUENCE</scope>
    <source>
        <strain evidence="15">CGMCC 1.16067</strain>
    </source>
</reference>
<gene>
    <name evidence="15" type="ORF">GCM10011519_29070</name>
</gene>
<proteinExistence type="inferred from homology"/>
<evidence type="ECO:0000256" key="6">
    <source>
        <dbReference type="ARBA" id="ARBA00022519"/>
    </source>
</evidence>
<feature type="transmembrane region" description="Helical" evidence="13">
    <location>
        <begin position="213"/>
        <end position="231"/>
    </location>
</feature>
<organism evidence="15 16">
    <name type="scientific">Marmoricola endophyticus</name>
    <dbReference type="NCBI Taxonomy" id="2040280"/>
    <lineage>
        <taxon>Bacteria</taxon>
        <taxon>Bacillati</taxon>
        <taxon>Actinomycetota</taxon>
        <taxon>Actinomycetes</taxon>
        <taxon>Propionibacteriales</taxon>
        <taxon>Nocardioidaceae</taxon>
        <taxon>Marmoricola</taxon>
    </lineage>
</organism>
<feature type="transmembrane region" description="Helical" evidence="13">
    <location>
        <begin position="93"/>
        <end position="114"/>
    </location>
</feature>
<feature type="transmembrane region" description="Helical" evidence="13">
    <location>
        <begin position="34"/>
        <end position="55"/>
    </location>
</feature>
<protein>
    <recommendedName>
        <fullName evidence="14">EamA domain-containing protein</fullName>
    </recommendedName>
</protein>
<evidence type="ECO:0000256" key="11">
    <source>
        <dbReference type="ARBA" id="ARBA00023098"/>
    </source>
</evidence>
<evidence type="ECO:0000256" key="2">
    <source>
        <dbReference type="ARBA" id="ARBA00007362"/>
    </source>
</evidence>
<evidence type="ECO:0000256" key="12">
    <source>
        <dbReference type="ARBA" id="ARBA00023136"/>
    </source>
</evidence>
<reference evidence="15" key="1">
    <citation type="journal article" date="2014" name="Int. J. Syst. Evol. Microbiol.">
        <title>Complete genome sequence of Corynebacterium casei LMG S-19264T (=DSM 44701T), isolated from a smear-ripened cheese.</title>
        <authorList>
            <consortium name="US DOE Joint Genome Institute (JGI-PGF)"/>
            <person name="Walter F."/>
            <person name="Albersmeier A."/>
            <person name="Kalinowski J."/>
            <person name="Ruckert C."/>
        </authorList>
    </citation>
    <scope>NUCLEOTIDE SEQUENCE</scope>
    <source>
        <strain evidence="15">CGMCC 1.16067</strain>
    </source>
</reference>
<dbReference type="AlphaFoldDB" id="A0A917F669"/>
<evidence type="ECO:0000259" key="14">
    <source>
        <dbReference type="Pfam" id="PF00892"/>
    </source>
</evidence>
<keyword evidence="8 13" id="KW-0812">Transmembrane</keyword>
<evidence type="ECO:0000256" key="8">
    <source>
        <dbReference type="ARBA" id="ARBA00022692"/>
    </source>
</evidence>
<dbReference type="EMBL" id="BMKQ01000001">
    <property type="protein sequence ID" value="GGF53340.1"/>
    <property type="molecule type" value="Genomic_DNA"/>
</dbReference>
<dbReference type="GO" id="GO:0009103">
    <property type="term" value="P:lipopolysaccharide biosynthetic process"/>
    <property type="evidence" value="ECO:0007669"/>
    <property type="project" value="UniProtKB-KW"/>
</dbReference>
<evidence type="ECO:0000256" key="1">
    <source>
        <dbReference type="ARBA" id="ARBA00004651"/>
    </source>
</evidence>
<dbReference type="Proteomes" id="UP000649179">
    <property type="component" value="Unassembled WGS sequence"/>
</dbReference>
<evidence type="ECO:0000256" key="10">
    <source>
        <dbReference type="ARBA" id="ARBA00022989"/>
    </source>
</evidence>
<dbReference type="InterPro" id="IPR000390">
    <property type="entry name" value="Small_drug/metabolite_transptr"/>
</dbReference>
<evidence type="ECO:0000256" key="7">
    <source>
        <dbReference type="ARBA" id="ARBA00022556"/>
    </source>
</evidence>
<dbReference type="RefSeq" id="WP_188780419.1">
    <property type="nucleotide sequence ID" value="NZ_BMKQ01000001.1"/>
</dbReference>
<dbReference type="SUPFAM" id="SSF103481">
    <property type="entry name" value="Multidrug resistance efflux transporter EmrE"/>
    <property type="match status" value="2"/>
</dbReference>
<feature type="transmembrane region" description="Helical" evidence="13">
    <location>
        <begin position="175"/>
        <end position="192"/>
    </location>
</feature>
<dbReference type="InterPro" id="IPR037185">
    <property type="entry name" value="EmrE-like"/>
</dbReference>
<dbReference type="Pfam" id="PF00892">
    <property type="entry name" value="EamA"/>
    <property type="match status" value="1"/>
</dbReference>
<dbReference type="InterPro" id="IPR000620">
    <property type="entry name" value="EamA_dom"/>
</dbReference>
<evidence type="ECO:0000313" key="15">
    <source>
        <dbReference type="EMBL" id="GGF53340.1"/>
    </source>
</evidence>
<evidence type="ECO:0000256" key="5">
    <source>
        <dbReference type="ARBA" id="ARBA00022516"/>
    </source>
</evidence>
<dbReference type="Gene3D" id="1.10.3730.20">
    <property type="match status" value="2"/>
</dbReference>
<keyword evidence="9" id="KW-0448">Lipopolysaccharide biosynthesis</keyword>